<dbReference type="AlphaFoldDB" id="W2GBD6"/>
<protein>
    <submittedName>
        <fullName evidence="1">Uncharacterized protein</fullName>
    </submittedName>
</protein>
<name>W2GBD6_PHYNI</name>
<evidence type="ECO:0000313" key="1">
    <source>
        <dbReference type="EMBL" id="ETK80332.1"/>
    </source>
</evidence>
<sequence>MRPILAKLALVRPNEDHGHPLYGAYTMDALQKGQQKRRKQLRFLNVKPSFKSRDRRPASVIRIRRPALLVIGRRPGQLPGTWHCIARALVGDKFVFIDSDNYHRFPNRENLLTNFFETIDGGFLDKFDEQKI</sequence>
<reference evidence="1" key="1">
    <citation type="submission" date="2013-11" db="EMBL/GenBank/DDBJ databases">
        <title>The Genome Sequence of Phytophthora parasitica CJ02B3.</title>
        <authorList>
            <consortium name="The Broad Institute Genomics Platform"/>
            <person name="Russ C."/>
            <person name="Tyler B."/>
            <person name="Panabieres F."/>
            <person name="Shan W."/>
            <person name="Tripathy S."/>
            <person name="Grunwald N."/>
            <person name="Machado M."/>
            <person name="Johnson C.S."/>
            <person name="Arredondo F."/>
            <person name="Hong C."/>
            <person name="Coffey M."/>
            <person name="Young S.K."/>
            <person name="Zeng Q."/>
            <person name="Gargeya S."/>
            <person name="Fitzgerald M."/>
            <person name="Abouelleil A."/>
            <person name="Alvarado L."/>
            <person name="Chapman S.B."/>
            <person name="Gainer-Dewar J."/>
            <person name="Goldberg J."/>
            <person name="Griggs A."/>
            <person name="Gujja S."/>
            <person name="Hansen M."/>
            <person name="Howarth C."/>
            <person name="Imamovic A."/>
            <person name="Ireland A."/>
            <person name="Larimer J."/>
            <person name="McCowan C."/>
            <person name="Murphy C."/>
            <person name="Pearson M."/>
            <person name="Poon T.W."/>
            <person name="Priest M."/>
            <person name="Roberts A."/>
            <person name="Saif S."/>
            <person name="Shea T."/>
            <person name="Sykes S."/>
            <person name="Wortman J."/>
            <person name="Nusbaum C."/>
            <person name="Birren B."/>
        </authorList>
    </citation>
    <scope>NUCLEOTIDE SEQUENCE [LARGE SCALE GENOMIC DNA]</scope>
    <source>
        <strain evidence="1">CJ02B3</strain>
    </source>
</reference>
<accession>W2GBD6</accession>
<dbReference type="EMBL" id="KI687728">
    <property type="protein sequence ID" value="ETK80332.1"/>
    <property type="molecule type" value="Genomic_DNA"/>
</dbReference>
<proteinExistence type="predicted"/>
<organism evidence="1">
    <name type="scientific">Phytophthora nicotianae</name>
    <name type="common">Potato buckeye rot agent</name>
    <name type="synonym">Phytophthora parasitica</name>
    <dbReference type="NCBI Taxonomy" id="4792"/>
    <lineage>
        <taxon>Eukaryota</taxon>
        <taxon>Sar</taxon>
        <taxon>Stramenopiles</taxon>
        <taxon>Oomycota</taxon>
        <taxon>Peronosporomycetes</taxon>
        <taxon>Peronosporales</taxon>
        <taxon>Peronosporaceae</taxon>
        <taxon>Phytophthora</taxon>
    </lineage>
</organism>
<gene>
    <name evidence="1" type="ORF">L915_13972</name>
</gene>
<dbReference type="VEuPathDB" id="FungiDB:PPTG_22897"/>
<dbReference type="Proteomes" id="UP000053236">
    <property type="component" value="Unassembled WGS sequence"/>
</dbReference>